<dbReference type="PANTHER" id="PTHR23063">
    <property type="entry name" value="PHOSPHOLIPID ACYLTRANSFERASE"/>
    <property type="match status" value="1"/>
</dbReference>
<dbReference type="AlphaFoldDB" id="A0A840HQM0"/>
<dbReference type="SUPFAM" id="SSF69593">
    <property type="entry name" value="Glycerol-3-phosphate (1)-acyltransferase"/>
    <property type="match status" value="1"/>
</dbReference>
<keyword evidence="11" id="KW-1185">Reference proteome</keyword>
<dbReference type="Proteomes" id="UP000575068">
    <property type="component" value="Unassembled WGS sequence"/>
</dbReference>
<organism evidence="10 11">
    <name type="scientific">Rhizorhapis suberifaciens</name>
    <name type="common">corky root of lettuce</name>
    <dbReference type="NCBI Taxonomy" id="13656"/>
    <lineage>
        <taxon>Bacteria</taxon>
        <taxon>Pseudomonadati</taxon>
        <taxon>Pseudomonadota</taxon>
        <taxon>Alphaproteobacteria</taxon>
        <taxon>Sphingomonadales</taxon>
        <taxon>Sphingomonadaceae</taxon>
        <taxon>Rhizorhapis</taxon>
    </lineage>
</organism>
<proteinExistence type="predicted"/>
<protein>
    <submittedName>
        <fullName evidence="10">1-acyl-sn-glycerol-3-phosphate acyltransferase</fullName>
        <ecNumber evidence="10">2.3.1.51</ecNumber>
    </submittedName>
</protein>
<accession>A0A840HQM0</accession>
<keyword evidence="5" id="KW-0443">Lipid metabolism</keyword>
<keyword evidence="6 8" id="KW-0472">Membrane</keyword>
<evidence type="ECO:0000313" key="11">
    <source>
        <dbReference type="Proteomes" id="UP000575068"/>
    </source>
</evidence>
<evidence type="ECO:0000259" key="9">
    <source>
        <dbReference type="SMART" id="SM00563"/>
    </source>
</evidence>
<evidence type="ECO:0000256" key="3">
    <source>
        <dbReference type="ARBA" id="ARBA00022692"/>
    </source>
</evidence>
<reference evidence="10 11" key="1">
    <citation type="submission" date="2020-08" db="EMBL/GenBank/DDBJ databases">
        <title>Genomic Encyclopedia of Type Strains, Phase IV (KMG-IV): sequencing the most valuable type-strain genomes for metagenomic binning, comparative biology and taxonomic classification.</title>
        <authorList>
            <person name="Goeker M."/>
        </authorList>
    </citation>
    <scope>NUCLEOTIDE SEQUENCE [LARGE SCALE GENOMIC DNA]</scope>
    <source>
        <strain evidence="10 11">DSM 7465</strain>
    </source>
</reference>
<dbReference type="EC" id="2.3.1.51" evidence="10"/>
<dbReference type="EMBL" id="JACHOV010000001">
    <property type="protein sequence ID" value="MBB4639866.1"/>
    <property type="molecule type" value="Genomic_DNA"/>
</dbReference>
<comment type="subcellular location">
    <subcellularLocation>
        <location evidence="1">Membrane</location>
    </subcellularLocation>
</comment>
<evidence type="ECO:0000256" key="7">
    <source>
        <dbReference type="ARBA" id="ARBA00023315"/>
    </source>
</evidence>
<dbReference type="Pfam" id="PF01553">
    <property type="entry name" value="Acyltransferase"/>
    <property type="match status" value="1"/>
</dbReference>
<gene>
    <name evidence="10" type="ORF">HNQ99_000146</name>
</gene>
<evidence type="ECO:0000256" key="8">
    <source>
        <dbReference type="SAM" id="Phobius"/>
    </source>
</evidence>
<dbReference type="GO" id="GO:0016020">
    <property type="term" value="C:membrane"/>
    <property type="evidence" value="ECO:0007669"/>
    <property type="project" value="UniProtKB-SubCell"/>
</dbReference>
<evidence type="ECO:0000313" key="10">
    <source>
        <dbReference type="EMBL" id="MBB4639866.1"/>
    </source>
</evidence>
<comment type="caution">
    <text evidence="10">The sequence shown here is derived from an EMBL/GenBank/DDBJ whole genome shotgun (WGS) entry which is preliminary data.</text>
</comment>
<dbReference type="GO" id="GO:0003841">
    <property type="term" value="F:1-acylglycerol-3-phosphate O-acyltransferase activity"/>
    <property type="evidence" value="ECO:0007669"/>
    <property type="project" value="UniProtKB-EC"/>
</dbReference>
<evidence type="ECO:0000256" key="4">
    <source>
        <dbReference type="ARBA" id="ARBA00022989"/>
    </source>
</evidence>
<sequence>MNLSDRDNGLLGIASSADATHVSSSNRPPARLRRAMRIGLLIASLFACLPPHLLYRLFRRPSPWPSRFLALAARSAGARVHIEGKPMGHDAFYVSNHVSWIDILALGGHSGCAFVAHDGIARWPLIGWLAAQNNTIFVSRETRRDVHKQVDELRGALARHQPIAVFPEGTTGDGVSLLPFKPSLLAVMAPPPRDMLVQPVFIDYGDAAPDIAWINGEPAGKNAARVLAREGQLPVTLRFLEPFDPAHFSDRKAIAIEARKRIAACLSAFAGTGGHV</sequence>
<name>A0A840HQM0_9SPHN</name>
<feature type="domain" description="Phospholipid/glycerol acyltransferase" evidence="9">
    <location>
        <begin position="91"/>
        <end position="205"/>
    </location>
</feature>
<keyword evidence="2 10" id="KW-0808">Transferase</keyword>
<evidence type="ECO:0000256" key="5">
    <source>
        <dbReference type="ARBA" id="ARBA00023098"/>
    </source>
</evidence>
<dbReference type="GO" id="GO:0006629">
    <property type="term" value="P:lipid metabolic process"/>
    <property type="evidence" value="ECO:0007669"/>
    <property type="project" value="UniProtKB-KW"/>
</dbReference>
<evidence type="ECO:0000256" key="6">
    <source>
        <dbReference type="ARBA" id="ARBA00023136"/>
    </source>
</evidence>
<dbReference type="CDD" id="cd07989">
    <property type="entry name" value="LPLAT_AGPAT-like"/>
    <property type="match status" value="1"/>
</dbReference>
<evidence type="ECO:0000256" key="2">
    <source>
        <dbReference type="ARBA" id="ARBA00022679"/>
    </source>
</evidence>
<keyword evidence="7 10" id="KW-0012">Acyltransferase</keyword>
<dbReference type="SMART" id="SM00563">
    <property type="entry name" value="PlsC"/>
    <property type="match status" value="1"/>
</dbReference>
<keyword evidence="3 8" id="KW-0812">Transmembrane</keyword>
<keyword evidence="4 8" id="KW-1133">Transmembrane helix</keyword>
<dbReference type="PANTHER" id="PTHR23063:SF52">
    <property type="entry name" value="LYSOPHOSPHATIDYLCHOLINE ACYLTRANSFERASE"/>
    <property type="match status" value="1"/>
</dbReference>
<feature type="transmembrane region" description="Helical" evidence="8">
    <location>
        <begin position="38"/>
        <end position="58"/>
    </location>
</feature>
<evidence type="ECO:0000256" key="1">
    <source>
        <dbReference type="ARBA" id="ARBA00004370"/>
    </source>
</evidence>
<dbReference type="InterPro" id="IPR002123">
    <property type="entry name" value="Plipid/glycerol_acylTrfase"/>
</dbReference>